<dbReference type="Proteomes" id="UP000055590">
    <property type="component" value="Chromosome"/>
</dbReference>
<feature type="binding site" evidence="5">
    <location>
        <position position="222"/>
    </location>
    <ligand>
        <name>Ca(2+)</name>
        <dbReference type="ChEBI" id="CHEBI:29108"/>
    </ligand>
</feature>
<keyword evidence="8" id="KW-1185">Reference proteome</keyword>
<evidence type="ECO:0000313" key="7">
    <source>
        <dbReference type="EMBL" id="AKU90733.1"/>
    </source>
</evidence>
<dbReference type="InterPro" id="IPR002692">
    <property type="entry name" value="S45"/>
</dbReference>
<dbReference type="Gene3D" id="1.10.1400.10">
    <property type="match status" value="1"/>
</dbReference>
<organism evidence="7 8">
    <name type="scientific">Vulgatibacter incomptus</name>
    <dbReference type="NCBI Taxonomy" id="1391653"/>
    <lineage>
        <taxon>Bacteria</taxon>
        <taxon>Pseudomonadati</taxon>
        <taxon>Myxococcota</taxon>
        <taxon>Myxococcia</taxon>
        <taxon>Myxococcales</taxon>
        <taxon>Cystobacterineae</taxon>
        <taxon>Vulgatibacteraceae</taxon>
        <taxon>Vulgatibacter</taxon>
    </lineage>
</organism>
<accession>A0A0K1PB29</accession>
<evidence type="ECO:0000256" key="5">
    <source>
        <dbReference type="PIRSR" id="PIRSR001227-2"/>
    </source>
</evidence>
<comment type="cofactor">
    <cofactor evidence="5">
        <name>Ca(2+)</name>
        <dbReference type="ChEBI" id="CHEBI:29108"/>
    </cofactor>
    <text evidence="5">Binds 1 Ca(2+) ion per dimer.</text>
</comment>
<dbReference type="GO" id="GO:0046872">
    <property type="term" value="F:metal ion binding"/>
    <property type="evidence" value="ECO:0007669"/>
    <property type="project" value="UniProtKB-KW"/>
</dbReference>
<dbReference type="InterPro" id="IPR043147">
    <property type="entry name" value="Penicillin_amidase_A-knob"/>
</dbReference>
<dbReference type="Pfam" id="PF01804">
    <property type="entry name" value="Penicil_amidase"/>
    <property type="match status" value="1"/>
</dbReference>
<keyword evidence="3" id="KW-0865">Zymogen</keyword>
<dbReference type="PIRSF" id="PIRSF001227">
    <property type="entry name" value="Pen_acylase"/>
    <property type="match status" value="1"/>
</dbReference>
<dbReference type="GO" id="GO:0017000">
    <property type="term" value="P:antibiotic biosynthetic process"/>
    <property type="evidence" value="ECO:0007669"/>
    <property type="project" value="InterPro"/>
</dbReference>
<dbReference type="STRING" id="1391653.AKJ08_1120"/>
<feature type="binding site" evidence="5">
    <location>
        <position position="521"/>
    </location>
    <ligand>
        <name>Ca(2+)</name>
        <dbReference type="ChEBI" id="CHEBI:29108"/>
    </ligand>
</feature>
<dbReference type="Gene3D" id="1.10.439.10">
    <property type="entry name" value="Penicillin Amidohydrolase, domain 1"/>
    <property type="match status" value="1"/>
</dbReference>
<feature type="binding site" evidence="5">
    <location>
        <position position="388"/>
    </location>
    <ligand>
        <name>Ca(2+)</name>
        <dbReference type="ChEBI" id="CHEBI:29108"/>
    </ligand>
</feature>
<evidence type="ECO:0000256" key="3">
    <source>
        <dbReference type="ARBA" id="ARBA00023145"/>
    </source>
</evidence>
<dbReference type="InterPro" id="IPR043146">
    <property type="entry name" value="Penicillin_amidase_N_B-knob"/>
</dbReference>
<protein>
    <submittedName>
        <fullName evidence="7">Penicillin amidase family protein</fullName>
    </submittedName>
</protein>
<dbReference type="AlphaFoldDB" id="A0A0K1PB29"/>
<dbReference type="EMBL" id="CP012332">
    <property type="protein sequence ID" value="AKU90733.1"/>
    <property type="molecule type" value="Genomic_DNA"/>
</dbReference>
<keyword evidence="5" id="KW-0479">Metal-binding</keyword>
<keyword evidence="2" id="KW-0378">Hydrolase</keyword>
<dbReference type="PANTHER" id="PTHR34218:SF4">
    <property type="entry name" value="ACYL-HOMOSERINE LACTONE ACYLASE QUIP"/>
    <property type="match status" value="1"/>
</dbReference>
<evidence type="ECO:0000256" key="6">
    <source>
        <dbReference type="SAM" id="MobiDB-lite"/>
    </source>
</evidence>
<evidence type="ECO:0000313" key="8">
    <source>
        <dbReference type="Proteomes" id="UP000055590"/>
    </source>
</evidence>
<proteinExistence type="inferred from homology"/>
<comment type="similarity">
    <text evidence="1">Belongs to the peptidase S45 family.</text>
</comment>
<dbReference type="PANTHER" id="PTHR34218">
    <property type="entry name" value="PEPTIDASE S45 PENICILLIN AMIDASE"/>
    <property type="match status" value="1"/>
</dbReference>
<dbReference type="InterPro" id="IPR014395">
    <property type="entry name" value="Pen/GL7ACA/AHL_acylase"/>
</dbReference>
<reference evidence="7 8" key="1">
    <citation type="submission" date="2015-08" db="EMBL/GenBank/DDBJ databases">
        <authorList>
            <person name="Babu N.S."/>
            <person name="Beckwith C.J."/>
            <person name="Beseler K.G."/>
            <person name="Brison A."/>
            <person name="Carone J.V."/>
            <person name="Caskin T.P."/>
            <person name="Diamond M."/>
            <person name="Durham M.E."/>
            <person name="Foxe J.M."/>
            <person name="Go M."/>
            <person name="Henderson B.A."/>
            <person name="Jones I.B."/>
            <person name="McGettigan J.A."/>
            <person name="Micheletti S.J."/>
            <person name="Nasrallah M.E."/>
            <person name="Ortiz D."/>
            <person name="Piller C.R."/>
            <person name="Privatt S.R."/>
            <person name="Schneider S.L."/>
            <person name="Sharp S."/>
            <person name="Smith T.C."/>
            <person name="Stanton J.D."/>
            <person name="Ullery H.E."/>
            <person name="Wilson R.J."/>
            <person name="Serrano M.G."/>
            <person name="Buck G."/>
            <person name="Lee V."/>
            <person name="Wang Y."/>
            <person name="Carvalho R."/>
            <person name="Voegtly L."/>
            <person name="Shi R."/>
            <person name="Duckworth R."/>
            <person name="Johnson A."/>
            <person name="Loviza R."/>
            <person name="Walstead R."/>
            <person name="Shah Z."/>
            <person name="Kiflezghi M."/>
            <person name="Wade K."/>
            <person name="Ball S.L."/>
            <person name="Bradley K.W."/>
            <person name="Asai D.J."/>
            <person name="Bowman C.A."/>
            <person name="Russell D.A."/>
            <person name="Pope W.H."/>
            <person name="Jacobs-Sera D."/>
            <person name="Hendrix R.W."/>
            <person name="Hatfull G.F."/>
        </authorList>
    </citation>
    <scope>NUCLEOTIDE SEQUENCE [LARGE SCALE GENOMIC DNA]</scope>
    <source>
        <strain evidence="7 8">DSM 27710</strain>
    </source>
</reference>
<sequence>MVVLALASAALGFGCGDKDPAVQGTGGDVGAGGDGGAGGTGGTGGGAGESGSWSDTELKIPGLDGAVEVALDKQGILHAACSTDEDCVRVMGYFHAQNRFWQMDIQRRAARGRLSTLIGMLGIDQDKYMRLFMSTTAGEPIEEAIWSILDEETKTLLEAYSEGVNAWLADMRAGRNGAALTEEYKAPLVMGTPSSIPDWDPLDSVAFARLMTYMLSESSDVELSLAQAFPKLGSTPELAVDLFTLRPAVKSYTIPASGGTFPMKAPVDLEKIRALQDRLRPLESLFAAAQAASTVMTRWAPQGEPAGSNNWVVAPSKTTHGKALLANDPHLGLSNPSVWYFAEIDSKTKGTGTLHVAGGSFPGIPMIPIGRNETLTWGATVAYYDVTDVYVESLTTDGNGVLFDGGTVPLVRREHTFQVAGGAPVKVTLEWVPHHGPVIQKNPATGQAITVKWTGHEPTNELRAFLNLNRASTVAEGKEALKDFEVGAQNFVMADTQGNIGWYPHARVPNRPWASYEQANPFGSMPPWMPLPGGGSAEWQGFVPADQLPQLFNPPKGFIATANQDMTGATESGDPTSHGYPMLQDVVDPGFRHARIVHRLEAGGSAHDPAMMMDIQGDDYSLLGRTVLPHILAAADAAGTLSARAQTLVAALRDWNYTCPTGLAGHAPGSAPSDDEAERTAAIGCMAFHYTLPRVLDVAYGDKYAKAGLSVASFDASMSIRSLVIALERPTERLSGDALWNKLDGTVRSKDEVLVAGIEKAANDIVAPLGSDSSKWLWGRKHTLTFKTEISQLAPKLDIGPFATPGGQFTVNVANPGFDGLGFSHGAGASLRIVSEAGADGMITWMQLPGGQDLHRDGEHYGDLVEAWLENRSFILLFDRDSVAAKAPVRILATP</sequence>
<dbReference type="InterPro" id="IPR029055">
    <property type="entry name" value="Ntn_hydrolases_N"/>
</dbReference>
<gene>
    <name evidence="7" type="ORF">AKJ08_1120</name>
</gene>
<dbReference type="InterPro" id="IPR023343">
    <property type="entry name" value="Penicillin_amidase_dom1"/>
</dbReference>
<name>A0A0K1PB29_9BACT</name>
<evidence type="ECO:0000256" key="4">
    <source>
        <dbReference type="PIRSR" id="PIRSR001227-1"/>
    </source>
</evidence>
<evidence type="ECO:0000256" key="2">
    <source>
        <dbReference type="ARBA" id="ARBA00022801"/>
    </source>
</evidence>
<feature type="binding site" evidence="5">
    <location>
        <position position="385"/>
    </location>
    <ligand>
        <name>Ca(2+)</name>
        <dbReference type="ChEBI" id="CHEBI:29108"/>
    </ligand>
</feature>
<keyword evidence="5" id="KW-0106">Calcium</keyword>
<feature type="active site" description="Nucleophile" evidence="4">
    <location>
        <position position="308"/>
    </location>
</feature>
<feature type="region of interest" description="Disordered" evidence="6">
    <location>
        <begin position="25"/>
        <end position="55"/>
    </location>
</feature>
<dbReference type="KEGG" id="vin:AKJ08_1120"/>
<dbReference type="SUPFAM" id="SSF56235">
    <property type="entry name" value="N-terminal nucleophile aminohydrolases (Ntn hydrolases)"/>
    <property type="match status" value="1"/>
</dbReference>
<dbReference type="CDD" id="cd03747">
    <property type="entry name" value="Ntn_PGA_like"/>
    <property type="match status" value="1"/>
</dbReference>
<evidence type="ECO:0000256" key="1">
    <source>
        <dbReference type="ARBA" id="ARBA00006586"/>
    </source>
</evidence>
<dbReference type="PATRIC" id="fig|1391653.3.peg.1149"/>
<feature type="compositionally biased region" description="Gly residues" evidence="6">
    <location>
        <begin position="25"/>
        <end position="49"/>
    </location>
</feature>
<dbReference type="GO" id="GO:0016811">
    <property type="term" value="F:hydrolase activity, acting on carbon-nitrogen (but not peptide) bonds, in linear amides"/>
    <property type="evidence" value="ECO:0007669"/>
    <property type="project" value="InterPro"/>
</dbReference>
<dbReference type="Gene3D" id="2.30.120.10">
    <property type="match status" value="1"/>
</dbReference>
<dbReference type="Gene3D" id="3.60.20.10">
    <property type="entry name" value="Glutamine Phosphoribosylpyrophosphate, subunit 1, domain 1"/>
    <property type="match status" value="1"/>
</dbReference>